<comment type="similarity">
    <text evidence="1">Belongs to the UDP-glycosyltransferase family.</text>
</comment>
<evidence type="ECO:0000256" key="5">
    <source>
        <dbReference type="ARBA" id="ARBA00022729"/>
    </source>
</evidence>
<keyword evidence="7" id="KW-0812">Transmembrane</keyword>
<evidence type="ECO:0000256" key="6">
    <source>
        <dbReference type="ARBA" id="ARBA00047475"/>
    </source>
</evidence>
<evidence type="ECO:0000256" key="4">
    <source>
        <dbReference type="ARBA" id="ARBA00022679"/>
    </source>
</evidence>
<protein>
    <recommendedName>
        <fullName evidence="2">glucuronosyltransferase</fullName>
        <ecNumber evidence="2">2.4.1.17</ecNumber>
    </recommendedName>
</protein>
<evidence type="ECO:0000256" key="3">
    <source>
        <dbReference type="ARBA" id="ARBA00022676"/>
    </source>
</evidence>
<dbReference type="EMBL" id="KE124853">
    <property type="protein sequence ID" value="EPB76819.1"/>
    <property type="molecule type" value="Genomic_DNA"/>
</dbReference>
<dbReference type="EC" id="2.4.1.17" evidence="2"/>
<keyword evidence="7" id="KW-1133">Transmembrane helix</keyword>
<dbReference type="GO" id="GO:0015020">
    <property type="term" value="F:glucuronosyltransferase activity"/>
    <property type="evidence" value="ECO:0007669"/>
    <property type="project" value="UniProtKB-EC"/>
</dbReference>
<sequence length="197" mass="21896">MANTNDLYELPRPTLAKVVNIGGVGMVSDVKPLSEKLPEVSDLLLVEAVIAGVPLITIPLFGDQSKNARLAEHHGFGLVLHKGELSVETLSGALEEITTNPRYMETAQRLSRMLKLQPVKPADLLVRWSEFVAEFHTLENLEPAGIRLNFFQYYSLDVIALLLSALLLIIVVVTKLLKCLFTRVFSLVFRSKKEKTA</sequence>
<feature type="transmembrane region" description="Helical" evidence="7">
    <location>
        <begin position="156"/>
        <end position="177"/>
    </location>
</feature>
<dbReference type="Proteomes" id="UP000054495">
    <property type="component" value="Unassembled WGS sequence"/>
</dbReference>
<evidence type="ECO:0000313" key="8">
    <source>
        <dbReference type="EMBL" id="EPB76819.1"/>
    </source>
</evidence>
<dbReference type="Pfam" id="PF00201">
    <property type="entry name" value="UDPGT"/>
    <property type="match status" value="1"/>
</dbReference>
<reference evidence="8 9" key="1">
    <citation type="submission" date="2013-05" db="EMBL/GenBank/DDBJ databases">
        <title>Draft genome of the parasitic nematode Anyclostoma ceylanicum.</title>
        <authorList>
            <person name="Mitreva M."/>
        </authorList>
    </citation>
    <scope>NUCLEOTIDE SEQUENCE [LARGE SCALE GENOMIC DNA]</scope>
</reference>
<evidence type="ECO:0000313" key="9">
    <source>
        <dbReference type="Proteomes" id="UP000054495"/>
    </source>
</evidence>
<dbReference type="PANTHER" id="PTHR48043:SF145">
    <property type="entry name" value="FI06409P-RELATED"/>
    <property type="match status" value="1"/>
</dbReference>
<proteinExistence type="inferred from homology"/>
<evidence type="ECO:0000256" key="1">
    <source>
        <dbReference type="ARBA" id="ARBA00009995"/>
    </source>
</evidence>
<gene>
    <name evidence="8" type="ORF">ANCCEY_04101</name>
</gene>
<keyword evidence="9" id="KW-1185">Reference proteome</keyword>
<keyword evidence="7" id="KW-0472">Membrane</keyword>
<evidence type="ECO:0000256" key="7">
    <source>
        <dbReference type="SAM" id="Phobius"/>
    </source>
</evidence>
<accession>A0A0D6LYD3</accession>
<organism evidence="8 9">
    <name type="scientific">Ancylostoma ceylanicum</name>
    <dbReference type="NCBI Taxonomy" id="53326"/>
    <lineage>
        <taxon>Eukaryota</taxon>
        <taxon>Metazoa</taxon>
        <taxon>Ecdysozoa</taxon>
        <taxon>Nematoda</taxon>
        <taxon>Chromadorea</taxon>
        <taxon>Rhabditida</taxon>
        <taxon>Rhabditina</taxon>
        <taxon>Rhabditomorpha</taxon>
        <taxon>Strongyloidea</taxon>
        <taxon>Ancylostomatidae</taxon>
        <taxon>Ancylostomatinae</taxon>
        <taxon>Ancylostoma</taxon>
    </lineage>
</organism>
<keyword evidence="4" id="KW-0808">Transferase</keyword>
<keyword evidence="3" id="KW-0328">Glycosyltransferase</keyword>
<dbReference type="Gene3D" id="3.40.50.2000">
    <property type="entry name" value="Glycogen Phosphorylase B"/>
    <property type="match status" value="1"/>
</dbReference>
<dbReference type="SUPFAM" id="SSF53756">
    <property type="entry name" value="UDP-Glycosyltransferase/glycogen phosphorylase"/>
    <property type="match status" value="1"/>
</dbReference>
<evidence type="ECO:0000256" key="2">
    <source>
        <dbReference type="ARBA" id="ARBA00012544"/>
    </source>
</evidence>
<comment type="catalytic activity">
    <reaction evidence="6">
        <text>glucuronate acceptor + UDP-alpha-D-glucuronate = acceptor beta-D-glucuronoside + UDP + H(+)</text>
        <dbReference type="Rhea" id="RHEA:21032"/>
        <dbReference type="ChEBI" id="CHEBI:15378"/>
        <dbReference type="ChEBI" id="CHEBI:58052"/>
        <dbReference type="ChEBI" id="CHEBI:58223"/>
        <dbReference type="ChEBI" id="CHEBI:132367"/>
        <dbReference type="ChEBI" id="CHEBI:132368"/>
        <dbReference type="EC" id="2.4.1.17"/>
    </reaction>
</comment>
<dbReference type="PANTHER" id="PTHR48043">
    <property type="entry name" value="EG:EG0003.4 PROTEIN-RELATED"/>
    <property type="match status" value="1"/>
</dbReference>
<dbReference type="AlphaFoldDB" id="A0A0D6LYD3"/>
<dbReference type="InterPro" id="IPR002213">
    <property type="entry name" value="UDP_glucos_trans"/>
</dbReference>
<name>A0A0D6LYD3_9BILA</name>
<keyword evidence="5" id="KW-0732">Signal</keyword>
<dbReference type="InterPro" id="IPR050271">
    <property type="entry name" value="UDP-glycosyltransferase"/>
</dbReference>